<evidence type="ECO:0000313" key="2">
    <source>
        <dbReference type="EMBL" id="EMN22179.1"/>
    </source>
</evidence>
<dbReference type="EMBL" id="AHMU02000036">
    <property type="protein sequence ID" value="EMN22179.1"/>
    <property type="molecule type" value="Genomic_DNA"/>
</dbReference>
<organism evidence="2 3">
    <name type="scientific">Leptospira santarosai serovar Arenal str. MAVJ 401</name>
    <dbReference type="NCBI Taxonomy" id="1049976"/>
    <lineage>
        <taxon>Bacteria</taxon>
        <taxon>Pseudomonadati</taxon>
        <taxon>Spirochaetota</taxon>
        <taxon>Spirochaetia</taxon>
        <taxon>Leptospirales</taxon>
        <taxon>Leptospiraceae</taxon>
        <taxon>Leptospira</taxon>
    </lineage>
</organism>
<dbReference type="InterPro" id="IPR032557">
    <property type="entry name" value="DUF4935"/>
</dbReference>
<name>M6JJU5_9LEPT</name>
<dbReference type="AlphaFoldDB" id="M6JJU5"/>
<proteinExistence type="predicted"/>
<protein>
    <recommendedName>
        <fullName evidence="1">DUF4935 domain-containing protein</fullName>
    </recommendedName>
</protein>
<dbReference type="Pfam" id="PF16289">
    <property type="entry name" value="PIN_12"/>
    <property type="match status" value="1"/>
</dbReference>
<reference evidence="2 3" key="1">
    <citation type="submission" date="2013-01" db="EMBL/GenBank/DDBJ databases">
        <authorList>
            <person name="Harkins D.M."/>
            <person name="Durkin A.S."/>
            <person name="Brinkac L.M."/>
            <person name="Haft D.H."/>
            <person name="Selengut J.D."/>
            <person name="Sanka R."/>
            <person name="DePew J."/>
            <person name="Purushe J."/>
            <person name="Hartskeerl R.A."/>
            <person name="Ahmed A."/>
            <person name="van der Linden H."/>
            <person name="Goris M.G.A."/>
            <person name="Vinetz J.M."/>
            <person name="Sutton G.G."/>
            <person name="Nierman W.C."/>
            <person name="Fouts D.E."/>
        </authorList>
    </citation>
    <scope>NUCLEOTIDE SEQUENCE [LARGE SCALE GENOMIC DNA]</scope>
    <source>
        <strain evidence="2 3">MAVJ 401</strain>
    </source>
</reference>
<evidence type="ECO:0000259" key="1">
    <source>
        <dbReference type="Pfam" id="PF16289"/>
    </source>
</evidence>
<sequence length="342" mass="40622">MYLTFDSSILISDYYLKGYIFKLILENHDDCGYKLLISDIVLEETSNKFGEELWDFNRINKRNFQIIPEQFLKTISKRDIDILKVNYAQYLENSFERIGNKKRNVRFYGFNSIEIERVFQKAISKKKPFRENEKGFRDALIWENIVEMVRMYYRDETPIIFITANYKDFCSTEKSVNGAFYVHDELKKDLLKIEHPVNSVIVYTSLKQFYENEFSHKLNELNLLKSGLLISEDELRRLLILELLQKKNNASISIDSKKYSRDIRDQVTAILSAKIERAWREWVDSSINYITLKIIGKAVVSISNKDYVGDYTFYVDYYPDDEKKIQLDGSDFEISFDNENFE</sequence>
<feature type="domain" description="DUF4935" evidence="1">
    <location>
        <begin position="4"/>
        <end position="169"/>
    </location>
</feature>
<gene>
    <name evidence="2" type="ORF">LEP1GSC063_0259</name>
</gene>
<accession>M6JJU5</accession>
<comment type="caution">
    <text evidence="2">The sequence shown here is derived from an EMBL/GenBank/DDBJ whole genome shotgun (WGS) entry which is preliminary data.</text>
</comment>
<dbReference type="RefSeq" id="WP_004467742.1">
    <property type="nucleotide sequence ID" value="NZ_AHMU02000036.1"/>
</dbReference>
<evidence type="ECO:0000313" key="3">
    <source>
        <dbReference type="Proteomes" id="UP000012106"/>
    </source>
</evidence>
<dbReference type="Proteomes" id="UP000012106">
    <property type="component" value="Unassembled WGS sequence"/>
</dbReference>